<dbReference type="GO" id="GO:0016874">
    <property type="term" value="F:ligase activity"/>
    <property type="evidence" value="ECO:0007669"/>
    <property type="project" value="UniProtKB-KW"/>
</dbReference>
<comment type="catalytic activity">
    <reaction evidence="1">
        <text>S-ubiquitinyl-[E2 ubiquitin-conjugating enzyme]-L-cysteine + [acceptor protein]-L-lysine = [E2 ubiquitin-conjugating enzyme]-L-cysteine + N(6)-ubiquitinyl-[acceptor protein]-L-lysine.</text>
        <dbReference type="EC" id="2.3.2.26"/>
    </reaction>
</comment>
<evidence type="ECO:0000256" key="1">
    <source>
        <dbReference type="ARBA" id="ARBA00000885"/>
    </source>
</evidence>
<comment type="caution">
    <text evidence="5">The sequence shown here is derived from an EMBL/GenBank/DDBJ whole genome shotgun (WGS) entry which is preliminary data.</text>
</comment>
<protein>
    <recommendedName>
        <fullName evidence="2">HECT-type E3 ubiquitin transferase</fullName>
        <ecNumber evidence="2">2.3.2.26</ecNumber>
    </recommendedName>
</protein>
<dbReference type="GO" id="GO:0061630">
    <property type="term" value="F:ubiquitin protein ligase activity"/>
    <property type="evidence" value="ECO:0007669"/>
    <property type="project" value="UniProtKB-EC"/>
</dbReference>
<keyword evidence="6" id="KW-1185">Reference proteome</keyword>
<evidence type="ECO:0000256" key="2">
    <source>
        <dbReference type="ARBA" id="ARBA00012485"/>
    </source>
</evidence>
<dbReference type="OrthoDB" id="8068875at2759"/>
<dbReference type="AlphaFoldDB" id="A0A7D9L2C9"/>
<dbReference type="GO" id="GO:0000209">
    <property type="term" value="P:protein polyubiquitination"/>
    <property type="evidence" value="ECO:0007669"/>
    <property type="project" value="InterPro"/>
</dbReference>
<name>A0A7D9L2C9_PARCT</name>
<keyword evidence="3" id="KW-0808">Transferase</keyword>
<evidence type="ECO:0000256" key="3">
    <source>
        <dbReference type="ARBA" id="ARBA00022679"/>
    </source>
</evidence>
<feature type="region of interest" description="Disordered" evidence="4">
    <location>
        <begin position="1"/>
        <end position="38"/>
    </location>
</feature>
<dbReference type="EMBL" id="CACRXK020011779">
    <property type="protein sequence ID" value="CAB4022059.1"/>
    <property type="molecule type" value="Genomic_DNA"/>
</dbReference>
<dbReference type="PROSITE" id="PS50096">
    <property type="entry name" value="IQ"/>
    <property type="match status" value="1"/>
</dbReference>
<proteinExistence type="predicted"/>
<dbReference type="Proteomes" id="UP001152795">
    <property type="component" value="Unassembled WGS sequence"/>
</dbReference>
<dbReference type="EC" id="2.3.2.26" evidence="2"/>
<dbReference type="PANTHER" id="PTHR45700">
    <property type="entry name" value="UBIQUITIN-PROTEIN LIGASE E3C"/>
    <property type="match status" value="1"/>
</dbReference>
<dbReference type="GO" id="GO:0006511">
    <property type="term" value="P:ubiquitin-dependent protein catabolic process"/>
    <property type="evidence" value="ECO:0007669"/>
    <property type="project" value="TreeGrafter"/>
</dbReference>
<dbReference type="InterPro" id="IPR044611">
    <property type="entry name" value="E3A/B/C-like"/>
</dbReference>
<reference evidence="5" key="1">
    <citation type="submission" date="2020-04" db="EMBL/GenBank/DDBJ databases">
        <authorList>
            <person name="Alioto T."/>
            <person name="Alioto T."/>
            <person name="Gomez Garrido J."/>
        </authorList>
    </citation>
    <scope>NUCLEOTIDE SEQUENCE</scope>
    <source>
        <strain evidence="5">A484AB</strain>
    </source>
</reference>
<feature type="compositionally biased region" description="Basic residues" evidence="4">
    <location>
        <begin position="17"/>
        <end position="26"/>
    </location>
</feature>
<sequence length="232" mass="27236">MFGGEYKSKPKVSLGGKSKKEKRSSLIHRNQTEREKREEHRRQIVSALKIQAFLRGHWIRQREYDVRREDFDAILVKLKASQHPDIVTIHLLLSYLLFFYSNCKDSERLISMCQLLLKNSKNLTVLDHKRWTFQIKQFLCLCSRNLKEAVETKRAFAIPLRTLEVFTSPTWYDHMTEYNREEHATSVSMHLAKHVFREIGESIGFPLPGLSIEHIAGSKISPGRHFFLAHFL</sequence>
<evidence type="ECO:0000313" key="5">
    <source>
        <dbReference type="EMBL" id="CAB4022059.1"/>
    </source>
</evidence>
<accession>A0A7D9L2C9</accession>
<evidence type="ECO:0000256" key="4">
    <source>
        <dbReference type="SAM" id="MobiDB-lite"/>
    </source>
</evidence>
<evidence type="ECO:0000313" key="6">
    <source>
        <dbReference type="Proteomes" id="UP001152795"/>
    </source>
</evidence>
<dbReference type="PANTHER" id="PTHR45700:SF2">
    <property type="entry name" value="UBIQUITIN-PROTEIN LIGASE E3C"/>
    <property type="match status" value="1"/>
</dbReference>
<gene>
    <name evidence="5" type="ORF">PACLA_8A006098</name>
</gene>
<organism evidence="5 6">
    <name type="scientific">Paramuricea clavata</name>
    <name type="common">Red gorgonian</name>
    <name type="synonym">Violescent sea-whip</name>
    <dbReference type="NCBI Taxonomy" id="317549"/>
    <lineage>
        <taxon>Eukaryota</taxon>
        <taxon>Metazoa</taxon>
        <taxon>Cnidaria</taxon>
        <taxon>Anthozoa</taxon>
        <taxon>Octocorallia</taxon>
        <taxon>Malacalcyonacea</taxon>
        <taxon>Plexauridae</taxon>
        <taxon>Paramuricea</taxon>
    </lineage>
</organism>
<keyword evidence="5" id="KW-0436">Ligase</keyword>